<dbReference type="STRING" id="1137284.GCA_001418205_03516"/>
<keyword evidence="1" id="KW-0812">Transmembrane</keyword>
<sequence length="91" mass="10331">MSHQESRVSLVVNVWVPTVFVVICAVIAFLSDISDTNELYWFQRSGALICAASVYIAFHEGSKRYQMTGASLNINTKIWYQWLALVMVSVR</sequence>
<keyword evidence="3" id="KW-1185">Reference proteome</keyword>
<dbReference type="EMBL" id="CYHG01000017">
    <property type="protein sequence ID" value="CUB06326.1"/>
    <property type="molecule type" value="Genomic_DNA"/>
</dbReference>
<proteinExistence type="predicted"/>
<gene>
    <name evidence="2" type="ORF">Ga0061065_1173</name>
</gene>
<dbReference type="RefSeq" id="WP_055464526.1">
    <property type="nucleotide sequence ID" value="NZ_CYHG01000017.1"/>
</dbReference>
<feature type="transmembrane region" description="Helical" evidence="1">
    <location>
        <begin position="39"/>
        <end position="58"/>
    </location>
</feature>
<keyword evidence="1" id="KW-1133">Transmembrane helix</keyword>
<name>A0A0K6IT90_9GAMM</name>
<accession>A0A0K6IT90</accession>
<dbReference type="OrthoDB" id="1444708at2"/>
<evidence type="ECO:0000313" key="2">
    <source>
        <dbReference type="EMBL" id="CUB06326.1"/>
    </source>
</evidence>
<dbReference type="AlphaFoldDB" id="A0A0K6IT90"/>
<evidence type="ECO:0000313" key="3">
    <source>
        <dbReference type="Proteomes" id="UP000182769"/>
    </source>
</evidence>
<dbReference type="Proteomes" id="UP000182769">
    <property type="component" value="Unassembled WGS sequence"/>
</dbReference>
<feature type="transmembrane region" description="Helical" evidence="1">
    <location>
        <begin position="12"/>
        <end position="33"/>
    </location>
</feature>
<keyword evidence="1" id="KW-0472">Membrane</keyword>
<reference evidence="3" key="1">
    <citation type="submission" date="2015-08" db="EMBL/GenBank/DDBJ databases">
        <authorList>
            <person name="Varghese N."/>
        </authorList>
    </citation>
    <scope>NUCLEOTIDE SEQUENCE [LARGE SCALE GENOMIC DNA]</scope>
    <source>
        <strain evidence="3">JCM 18476</strain>
    </source>
</reference>
<protein>
    <submittedName>
        <fullName evidence="2">Uncharacterized protein</fullName>
    </submittedName>
</protein>
<organism evidence="2 3">
    <name type="scientific">Marinomonas fungiae</name>
    <dbReference type="NCBI Taxonomy" id="1137284"/>
    <lineage>
        <taxon>Bacteria</taxon>
        <taxon>Pseudomonadati</taxon>
        <taxon>Pseudomonadota</taxon>
        <taxon>Gammaproteobacteria</taxon>
        <taxon>Oceanospirillales</taxon>
        <taxon>Oceanospirillaceae</taxon>
        <taxon>Marinomonas</taxon>
    </lineage>
</organism>
<evidence type="ECO:0000256" key="1">
    <source>
        <dbReference type="SAM" id="Phobius"/>
    </source>
</evidence>